<dbReference type="InterPro" id="IPR013123">
    <property type="entry name" value="SpoU_subst-bd"/>
</dbReference>
<dbReference type="PANTHER" id="PTHR46429:SF1">
    <property type="entry name" value="23S RRNA (GUANOSINE-2'-O-)-METHYLTRANSFERASE RLMB"/>
    <property type="match status" value="1"/>
</dbReference>
<accession>A0A1I2HM55</accession>
<evidence type="ECO:0000256" key="5">
    <source>
        <dbReference type="ARBA" id="ARBA00022691"/>
    </source>
</evidence>
<keyword evidence="5 6" id="KW-0949">S-adenosyl-L-methionine</keyword>
<dbReference type="GO" id="GO:0070039">
    <property type="term" value="F:rRNA (guanosine-2'-O-)-methyltransferase activity"/>
    <property type="evidence" value="ECO:0007669"/>
    <property type="project" value="UniProtKB-UniRule"/>
</dbReference>
<dbReference type="Gene3D" id="3.30.1330.30">
    <property type="match status" value="1"/>
</dbReference>
<dbReference type="FunFam" id="3.40.1280.10:FF:000008">
    <property type="entry name" value="Group 3 RNA methyltransferase TrmH"/>
    <property type="match status" value="1"/>
</dbReference>
<comment type="catalytic activity">
    <reaction evidence="6">
        <text>guanosine(2251) in 23S rRNA + S-adenosyl-L-methionine = 2'-O-methylguanosine(2251) in 23S rRNA + S-adenosyl-L-homocysteine + H(+)</text>
        <dbReference type="Rhea" id="RHEA:24140"/>
        <dbReference type="Rhea" id="RHEA-COMP:10239"/>
        <dbReference type="Rhea" id="RHEA-COMP:10241"/>
        <dbReference type="ChEBI" id="CHEBI:15378"/>
        <dbReference type="ChEBI" id="CHEBI:57856"/>
        <dbReference type="ChEBI" id="CHEBI:59789"/>
        <dbReference type="ChEBI" id="CHEBI:74269"/>
        <dbReference type="ChEBI" id="CHEBI:74445"/>
        <dbReference type="EC" id="2.1.1.185"/>
    </reaction>
</comment>
<dbReference type="InterPro" id="IPR001537">
    <property type="entry name" value="SpoU_MeTrfase"/>
</dbReference>
<evidence type="ECO:0000256" key="4">
    <source>
        <dbReference type="ARBA" id="ARBA00022679"/>
    </source>
</evidence>
<sequence>MAKTTLIGGFHAVLAALKDAHDKPFEILLAETRHDQRAREVHRLAESMGVRVRIVPRSDLDVKAPGLRHQGVLAYVPEKAFMPEDMLYRTAEPDHLLLALDGIQDPHNLGACLRTAEAVGVSAVVLPKDRSVGLTAVARKSAAGAAERVPIATVTNLARTLARLKELGYWVTGLAGEASQSLFEADLTGPTVLVVGAEGEGLRRLTREHCDRLVHIPMHGKIESLNVSVAAAVCLYEALRQRSMSARR</sequence>
<name>A0A1I2HM55_9GAMM</name>
<gene>
    <name evidence="6" type="primary">rlmB</name>
    <name evidence="8" type="ORF">SAMN04488120_10268</name>
</gene>
<evidence type="ECO:0000256" key="6">
    <source>
        <dbReference type="HAMAP-Rule" id="MF_01887"/>
    </source>
</evidence>
<feature type="binding site" evidence="6">
    <location>
        <position position="196"/>
    </location>
    <ligand>
        <name>S-adenosyl-L-methionine</name>
        <dbReference type="ChEBI" id="CHEBI:59789"/>
    </ligand>
</feature>
<dbReference type="PANTHER" id="PTHR46429">
    <property type="entry name" value="23S RRNA (GUANOSINE-2'-O-)-METHYLTRANSFERASE RLMB"/>
    <property type="match status" value="1"/>
</dbReference>
<reference evidence="8 9" key="1">
    <citation type="submission" date="2016-10" db="EMBL/GenBank/DDBJ databases">
        <authorList>
            <person name="de Groot N.N."/>
        </authorList>
    </citation>
    <scope>NUCLEOTIDE SEQUENCE [LARGE SCALE GENOMIC DNA]</scope>
    <source>
        <strain evidence="8 9">DSM 23609</strain>
    </source>
</reference>
<dbReference type="InterPro" id="IPR004441">
    <property type="entry name" value="rRNA_MeTrfase_TrmH"/>
</dbReference>
<dbReference type="EMBL" id="FOOC01000002">
    <property type="protein sequence ID" value="SFF30859.1"/>
    <property type="molecule type" value="Genomic_DNA"/>
</dbReference>
<evidence type="ECO:0000259" key="7">
    <source>
        <dbReference type="SMART" id="SM00967"/>
    </source>
</evidence>
<dbReference type="SUPFAM" id="SSF55315">
    <property type="entry name" value="L30e-like"/>
    <property type="match status" value="1"/>
</dbReference>
<organism evidence="8 9">
    <name type="scientific">Fontimonas thermophila</name>
    <dbReference type="NCBI Taxonomy" id="1076937"/>
    <lineage>
        <taxon>Bacteria</taxon>
        <taxon>Pseudomonadati</taxon>
        <taxon>Pseudomonadota</taxon>
        <taxon>Gammaproteobacteria</taxon>
        <taxon>Nevskiales</taxon>
        <taxon>Nevskiaceae</taxon>
        <taxon>Fontimonas</taxon>
    </lineage>
</organism>
<dbReference type="STRING" id="1076937.SAMN04488120_10268"/>
<dbReference type="SUPFAM" id="SSF75217">
    <property type="entry name" value="alpha/beta knot"/>
    <property type="match status" value="1"/>
</dbReference>
<keyword evidence="4 6" id="KW-0808">Transferase</keyword>
<dbReference type="Pfam" id="PF00588">
    <property type="entry name" value="SpoU_methylase"/>
    <property type="match status" value="1"/>
</dbReference>
<dbReference type="GO" id="GO:0003723">
    <property type="term" value="F:RNA binding"/>
    <property type="evidence" value="ECO:0007669"/>
    <property type="project" value="InterPro"/>
</dbReference>
<dbReference type="SMART" id="SM00967">
    <property type="entry name" value="SpoU_sub_bind"/>
    <property type="match status" value="1"/>
</dbReference>
<dbReference type="InterPro" id="IPR029028">
    <property type="entry name" value="Alpha/beta_knot_MTases"/>
</dbReference>
<feature type="binding site" evidence="6">
    <location>
        <position position="225"/>
    </location>
    <ligand>
        <name>S-adenosyl-L-methionine</name>
        <dbReference type="ChEBI" id="CHEBI:59789"/>
    </ligand>
</feature>
<dbReference type="GO" id="GO:0005829">
    <property type="term" value="C:cytosol"/>
    <property type="evidence" value="ECO:0007669"/>
    <property type="project" value="TreeGrafter"/>
</dbReference>
<keyword evidence="2 6" id="KW-0698">rRNA processing</keyword>
<dbReference type="Gene3D" id="3.40.1280.10">
    <property type="match status" value="1"/>
</dbReference>
<dbReference type="Proteomes" id="UP000199771">
    <property type="component" value="Unassembled WGS sequence"/>
</dbReference>
<dbReference type="InterPro" id="IPR029064">
    <property type="entry name" value="Ribosomal_eL30-like_sf"/>
</dbReference>
<dbReference type="InterPro" id="IPR029026">
    <property type="entry name" value="tRNA_m1G_MTases_N"/>
</dbReference>
<dbReference type="Pfam" id="PF08032">
    <property type="entry name" value="SpoU_sub_bind"/>
    <property type="match status" value="1"/>
</dbReference>
<comment type="similarity">
    <text evidence="6">Belongs to the class IV-like SAM-binding methyltransferase superfamily. RNA methyltransferase TrmH family. RlmB subfamily.</text>
</comment>
<dbReference type="EC" id="2.1.1.185" evidence="6"/>
<dbReference type="InterPro" id="IPR024915">
    <property type="entry name" value="23S_rRNA_MeTrfase_RlmB"/>
</dbReference>
<dbReference type="NCBIfam" id="TIGR00186">
    <property type="entry name" value="rRNA_methyl_3"/>
    <property type="match status" value="1"/>
</dbReference>
<evidence type="ECO:0000256" key="3">
    <source>
        <dbReference type="ARBA" id="ARBA00022603"/>
    </source>
</evidence>
<feature type="binding site" evidence="6">
    <location>
        <position position="216"/>
    </location>
    <ligand>
        <name>S-adenosyl-L-methionine</name>
        <dbReference type="ChEBI" id="CHEBI:59789"/>
    </ligand>
</feature>
<dbReference type="CDD" id="cd18103">
    <property type="entry name" value="SpoU-like_RlmB"/>
    <property type="match status" value="1"/>
</dbReference>
<dbReference type="HAMAP" id="MF_01887">
    <property type="entry name" value="23SrRNA_methyltr_B"/>
    <property type="match status" value="1"/>
</dbReference>
<comment type="subcellular location">
    <subcellularLocation>
        <location evidence="6">Cytoplasm</location>
    </subcellularLocation>
</comment>
<evidence type="ECO:0000256" key="1">
    <source>
        <dbReference type="ARBA" id="ARBA00022490"/>
    </source>
</evidence>
<dbReference type="AlphaFoldDB" id="A0A1I2HM55"/>
<keyword evidence="9" id="KW-1185">Reference proteome</keyword>
<dbReference type="RefSeq" id="WP_091530974.1">
    <property type="nucleotide sequence ID" value="NZ_FOOC01000002.1"/>
</dbReference>
<keyword evidence="3 6" id="KW-0489">Methyltransferase</keyword>
<evidence type="ECO:0000313" key="9">
    <source>
        <dbReference type="Proteomes" id="UP000199771"/>
    </source>
</evidence>
<protein>
    <recommendedName>
        <fullName evidence="6">23S rRNA (guanosine-2'-O-)-methyltransferase RlmB</fullName>
        <ecNumber evidence="6">2.1.1.185</ecNumber>
    </recommendedName>
    <alternativeName>
        <fullName evidence="6">23S rRNA (guanosine2251 2'-O)-methyltransferase</fullName>
    </alternativeName>
    <alternativeName>
        <fullName evidence="6">23S rRNA Gm2251 2'-O-methyltransferase</fullName>
    </alternativeName>
</protein>
<dbReference type="OrthoDB" id="9785673at2"/>
<proteinExistence type="inferred from homology"/>
<comment type="function">
    <text evidence="6">Specifically methylates the ribose of guanosine 2251 in 23S rRNA.</text>
</comment>
<keyword evidence="1 6" id="KW-0963">Cytoplasm</keyword>
<evidence type="ECO:0000313" key="8">
    <source>
        <dbReference type="EMBL" id="SFF30859.1"/>
    </source>
</evidence>
<evidence type="ECO:0000256" key="2">
    <source>
        <dbReference type="ARBA" id="ARBA00022552"/>
    </source>
</evidence>
<feature type="domain" description="RNA 2-O ribose methyltransferase substrate binding" evidence="7">
    <location>
        <begin position="6"/>
        <end position="82"/>
    </location>
</feature>